<keyword evidence="4 7" id="KW-0472">Membrane</keyword>
<dbReference type="PANTHER" id="PTHR47685">
    <property type="entry name" value="MAGNESIUM TRANSPORT PROTEIN CORA"/>
    <property type="match status" value="1"/>
</dbReference>
<evidence type="ECO:0000256" key="7">
    <source>
        <dbReference type="SAM" id="Phobius"/>
    </source>
</evidence>
<dbReference type="Proteomes" id="UP001498476">
    <property type="component" value="Unassembled WGS sequence"/>
</dbReference>
<evidence type="ECO:0000256" key="4">
    <source>
        <dbReference type="ARBA" id="ARBA00023136"/>
    </source>
</evidence>
<dbReference type="InterPro" id="IPR050829">
    <property type="entry name" value="CorA_MIT"/>
</dbReference>
<dbReference type="PANTHER" id="PTHR47685:SF1">
    <property type="entry name" value="MAGNESIUM TRANSPORT PROTEIN CORA"/>
    <property type="match status" value="1"/>
</dbReference>
<gene>
    <name evidence="8" type="ORF">QQX98_002910</name>
</gene>
<reference evidence="8 9" key="1">
    <citation type="journal article" date="2025" name="Microbiol. Resour. Announc.">
        <title>Draft genome sequences for Neonectria magnoliae and Neonectria punicea, canker pathogens of Liriodendron tulipifera and Acer saccharum in West Virginia.</title>
        <authorList>
            <person name="Petronek H.M."/>
            <person name="Kasson M.T."/>
            <person name="Metheny A.M."/>
            <person name="Stauder C.M."/>
            <person name="Lovett B."/>
            <person name="Lynch S.C."/>
            <person name="Garnas J.R."/>
            <person name="Kasson L.R."/>
            <person name="Stajich J.E."/>
        </authorList>
    </citation>
    <scope>NUCLEOTIDE SEQUENCE [LARGE SCALE GENOMIC DNA]</scope>
    <source>
        <strain evidence="8 9">NRRL 64653</strain>
    </source>
</reference>
<feature type="region of interest" description="Disordered" evidence="6">
    <location>
        <begin position="48"/>
        <end position="67"/>
    </location>
</feature>
<feature type="transmembrane region" description="Helical" evidence="7">
    <location>
        <begin position="351"/>
        <end position="372"/>
    </location>
</feature>
<feature type="compositionally biased region" description="Polar residues" evidence="6">
    <location>
        <begin position="1"/>
        <end position="16"/>
    </location>
</feature>
<evidence type="ECO:0000313" key="9">
    <source>
        <dbReference type="Proteomes" id="UP001498476"/>
    </source>
</evidence>
<comment type="subcellular location">
    <subcellularLocation>
        <location evidence="1">Membrane</location>
        <topology evidence="1">Multi-pass membrane protein</topology>
    </subcellularLocation>
</comment>
<keyword evidence="5" id="KW-0175">Coiled coil</keyword>
<protein>
    <submittedName>
        <fullName evidence="8">Uncharacterized protein</fullName>
    </submittedName>
</protein>
<evidence type="ECO:0000313" key="8">
    <source>
        <dbReference type="EMBL" id="KAK7420255.1"/>
    </source>
</evidence>
<feature type="region of interest" description="Disordered" evidence="6">
    <location>
        <begin position="1"/>
        <end position="25"/>
    </location>
</feature>
<sequence>MNSKNGDNANTVNSISGEDGLSSDGRHVRRTLDEFFYPGLRHTQARNAGQTVSKWTGKEEMDDENGRLQASPDSLVVMVDQLWIWVLEDGTLISCFPPIEFADPNFEDTLPSVIRDCEKCANPYDLTGLLVRCAIKNIFVEKNSQFADLIAIYRWATTNKVARHTKLLEAFGYRQSSRGSQSTPAEGTEELKIALQITDILDELNMLSLLLETETEVLTSLHEGMYQFRPVQPKSQPNGGVEFEITETTMGNIRVVQTRDTNAKFRVFDSTIGHLELSGKPDTMPGFEAIDGTVGGFIHEAEQTLRLERLNLDRLRADASQAHKMVVELLDLEQKAASLEEARSTTKQGQAIMLFTVVTIIFLPLSFITSFLGQNVAEITGDEKNPRSSEVWRIAGLVP</sequence>
<keyword evidence="2 7" id="KW-0812">Transmembrane</keyword>
<evidence type="ECO:0000256" key="3">
    <source>
        <dbReference type="ARBA" id="ARBA00022989"/>
    </source>
</evidence>
<dbReference type="InterPro" id="IPR002523">
    <property type="entry name" value="MgTranspt_CorA/ZnTranspt_ZntB"/>
</dbReference>
<name>A0ABR1HGF4_9HYPO</name>
<keyword evidence="9" id="KW-1185">Reference proteome</keyword>
<dbReference type="Pfam" id="PF01544">
    <property type="entry name" value="CorA"/>
    <property type="match status" value="1"/>
</dbReference>
<feature type="coiled-coil region" evidence="5">
    <location>
        <begin position="298"/>
        <end position="342"/>
    </location>
</feature>
<comment type="caution">
    <text evidence="8">The sequence shown here is derived from an EMBL/GenBank/DDBJ whole genome shotgun (WGS) entry which is preliminary data.</text>
</comment>
<dbReference type="Gene3D" id="1.20.58.340">
    <property type="entry name" value="Magnesium transport protein CorA, transmembrane region"/>
    <property type="match status" value="1"/>
</dbReference>
<evidence type="ECO:0000256" key="2">
    <source>
        <dbReference type="ARBA" id="ARBA00022692"/>
    </source>
</evidence>
<dbReference type="EMBL" id="JAZAVJ010000031">
    <property type="protein sequence ID" value="KAK7420255.1"/>
    <property type="molecule type" value="Genomic_DNA"/>
</dbReference>
<dbReference type="InterPro" id="IPR045863">
    <property type="entry name" value="CorA_TM1_TM2"/>
</dbReference>
<dbReference type="SUPFAM" id="SSF144083">
    <property type="entry name" value="Magnesium transport protein CorA, transmembrane region"/>
    <property type="match status" value="1"/>
</dbReference>
<proteinExistence type="predicted"/>
<organism evidence="8 9">
    <name type="scientific">Neonectria punicea</name>
    <dbReference type="NCBI Taxonomy" id="979145"/>
    <lineage>
        <taxon>Eukaryota</taxon>
        <taxon>Fungi</taxon>
        <taxon>Dikarya</taxon>
        <taxon>Ascomycota</taxon>
        <taxon>Pezizomycotina</taxon>
        <taxon>Sordariomycetes</taxon>
        <taxon>Hypocreomycetidae</taxon>
        <taxon>Hypocreales</taxon>
        <taxon>Nectriaceae</taxon>
        <taxon>Neonectria</taxon>
    </lineage>
</organism>
<keyword evidence="3 7" id="KW-1133">Transmembrane helix</keyword>
<evidence type="ECO:0000256" key="6">
    <source>
        <dbReference type="SAM" id="MobiDB-lite"/>
    </source>
</evidence>
<accession>A0ABR1HGF4</accession>
<evidence type="ECO:0000256" key="5">
    <source>
        <dbReference type="SAM" id="Coils"/>
    </source>
</evidence>
<evidence type="ECO:0000256" key="1">
    <source>
        <dbReference type="ARBA" id="ARBA00004141"/>
    </source>
</evidence>